<evidence type="ECO:0000256" key="1">
    <source>
        <dbReference type="SAM" id="Phobius"/>
    </source>
</evidence>
<dbReference type="InterPro" id="IPR050640">
    <property type="entry name" value="Bact_2-comp_sensor_kinase"/>
</dbReference>
<keyword evidence="1" id="KW-0812">Transmembrane</keyword>
<proteinExistence type="predicted"/>
<evidence type="ECO:0000259" key="2">
    <source>
        <dbReference type="Pfam" id="PF06580"/>
    </source>
</evidence>
<keyword evidence="4" id="KW-1185">Reference proteome</keyword>
<dbReference type="GO" id="GO:0016020">
    <property type="term" value="C:membrane"/>
    <property type="evidence" value="ECO:0007669"/>
    <property type="project" value="InterPro"/>
</dbReference>
<organism evidence="3 4">
    <name type="scientific">Microscilla marina ATCC 23134</name>
    <dbReference type="NCBI Taxonomy" id="313606"/>
    <lineage>
        <taxon>Bacteria</taxon>
        <taxon>Pseudomonadati</taxon>
        <taxon>Bacteroidota</taxon>
        <taxon>Cytophagia</taxon>
        <taxon>Cytophagales</taxon>
        <taxon>Microscillaceae</taxon>
        <taxon>Microscilla</taxon>
    </lineage>
</organism>
<comment type="caution">
    <text evidence="3">The sequence shown here is derived from an EMBL/GenBank/DDBJ whole genome shotgun (WGS) entry which is preliminary data.</text>
</comment>
<sequence>MKPQKIITIVLHGLFWLAISFFYYSFSSSRLTYTDKNSIFQDVHYTDLQFFIPLLIGNIFKAILFYGNSEVLMKTFLQQKRYFSYLVNFVGLVVMCYGIEIGVDYFLVQVVPPTMPQDAYPPNHFQGIVSLQPAFYLIFIITSFGARFTQDWVQHETEKQYLQQSKLQTELKFLKSQINPHFLFNTLNNLYASALSDGSERTAEGIAKLSKLIRYMLHESNVDRIALEREVAYIETYIELQKLRFAGKNNTVNINFEVEIDAPACLIAPMLLITFVENAFKHGISKQQTSSISIELKVSNQQLSFRVENTVNPFANNQLEEKSGLGLKNVQRQLELLYANKYTLEVVPDKEVFKVNLVLTL</sequence>
<dbReference type="AlphaFoldDB" id="A1ZS46"/>
<feature type="transmembrane region" description="Helical" evidence="1">
    <location>
        <begin position="128"/>
        <end position="146"/>
    </location>
</feature>
<dbReference type="SUPFAM" id="SSF55874">
    <property type="entry name" value="ATPase domain of HSP90 chaperone/DNA topoisomerase II/histidine kinase"/>
    <property type="match status" value="1"/>
</dbReference>
<dbReference type="OrthoDB" id="9792992at2"/>
<dbReference type="eggNOG" id="COG2972">
    <property type="taxonomic scope" value="Bacteria"/>
</dbReference>
<dbReference type="RefSeq" id="WP_002700264.1">
    <property type="nucleotide sequence ID" value="NZ_AAWS01000030.1"/>
</dbReference>
<feature type="domain" description="Signal transduction histidine kinase internal region" evidence="2">
    <location>
        <begin position="169"/>
        <end position="246"/>
    </location>
</feature>
<dbReference type="PANTHER" id="PTHR34220">
    <property type="entry name" value="SENSOR HISTIDINE KINASE YPDA"/>
    <property type="match status" value="1"/>
</dbReference>
<dbReference type="Pfam" id="PF06580">
    <property type="entry name" value="His_kinase"/>
    <property type="match status" value="1"/>
</dbReference>
<dbReference type="InterPro" id="IPR010559">
    <property type="entry name" value="Sig_transdc_His_kin_internal"/>
</dbReference>
<dbReference type="PANTHER" id="PTHR34220:SF7">
    <property type="entry name" value="SENSOR HISTIDINE KINASE YPDA"/>
    <property type="match status" value="1"/>
</dbReference>
<evidence type="ECO:0000313" key="4">
    <source>
        <dbReference type="Proteomes" id="UP000004095"/>
    </source>
</evidence>
<gene>
    <name evidence="3" type="ORF">M23134_00735</name>
</gene>
<keyword evidence="1" id="KW-0472">Membrane</keyword>
<name>A1ZS46_MICM2</name>
<accession>A1ZS46</accession>
<feature type="transmembrane region" description="Helical" evidence="1">
    <location>
        <begin position="85"/>
        <end position="108"/>
    </location>
</feature>
<reference evidence="3 4" key="1">
    <citation type="submission" date="2007-01" db="EMBL/GenBank/DDBJ databases">
        <authorList>
            <person name="Haygood M."/>
            <person name="Podell S."/>
            <person name="Anderson C."/>
            <person name="Hopkinson B."/>
            <person name="Roe K."/>
            <person name="Barbeau K."/>
            <person name="Gaasterland T."/>
            <person name="Ferriera S."/>
            <person name="Johnson J."/>
            <person name="Kravitz S."/>
            <person name="Beeson K."/>
            <person name="Sutton G."/>
            <person name="Rogers Y.-H."/>
            <person name="Friedman R."/>
            <person name="Frazier M."/>
            <person name="Venter J.C."/>
        </authorList>
    </citation>
    <scope>NUCLEOTIDE SEQUENCE [LARGE SCALE GENOMIC DNA]</scope>
    <source>
        <strain evidence="3 4">ATCC 23134</strain>
    </source>
</reference>
<dbReference type="Proteomes" id="UP000004095">
    <property type="component" value="Unassembled WGS sequence"/>
</dbReference>
<dbReference type="GO" id="GO:0000155">
    <property type="term" value="F:phosphorelay sensor kinase activity"/>
    <property type="evidence" value="ECO:0007669"/>
    <property type="project" value="InterPro"/>
</dbReference>
<feature type="transmembrane region" description="Helical" evidence="1">
    <location>
        <begin position="46"/>
        <end position="64"/>
    </location>
</feature>
<dbReference type="EMBL" id="AAWS01000030">
    <property type="protein sequence ID" value="EAY26769.1"/>
    <property type="molecule type" value="Genomic_DNA"/>
</dbReference>
<protein>
    <submittedName>
        <fullName evidence="3">Putative two-component system sensor protein</fullName>
    </submittedName>
</protein>
<keyword evidence="1" id="KW-1133">Transmembrane helix</keyword>
<dbReference type="Gene3D" id="3.30.565.10">
    <property type="entry name" value="Histidine kinase-like ATPase, C-terminal domain"/>
    <property type="match status" value="1"/>
</dbReference>
<dbReference type="InterPro" id="IPR036890">
    <property type="entry name" value="HATPase_C_sf"/>
</dbReference>
<evidence type="ECO:0000313" key="3">
    <source>
        <dbReference type="EMBL" id="EAY26769.1"/>
    </source>
</evidence>
<feature type="transmembrane region" description="Helical" evidence="1">
    <location>
        <begin position="7"/>
        <end position="26"/>
    </location>
</feature>